<name>A0A6C0GCM5_9BACT</name>
<reference evidence="2 3" key="1">
    <citation type="submission" date="2020-01" db="EMBL/GenBank/DDBJ databases">
        <authorList>
            <person name="Kim M.K."/>
        </authorList>
    </citation>
    <scope>NUCLEOTIDE SEQUENCE [LARGE SCALE GENOMIC DNA]</scope>
    <source>
        <strain evidence="2 3">172606-1</strain>
    </source>
</reference>
<dbReference type="Gene3D" id="3.40.50.300">
    <property type="entry name" value="P-loop containing nucleotide triphosphate hydrolases"/>
    <property type="match status" value="1"/>
</dbReference>
<dbReference type="InterPro" id="IPR023214">
    <property type="entry name" value="HAD_sf"/>
</dbReference>
<dbReference type="GO" id="GO:0006281">
    <property type="term" value="P:DNA repair"/>
    <property type="evidence" value="ECO:0007669"/>
    <property type="project" value="TreeGrafter"/>
</dbReference>
<dbReference type="SUPFAM" id="SSF56784">
    <property type="entry name" value="HAD-like"/>
    <property type="match status" value="1"/>
</dbReference>
<dbReference type="AlphaFoldDB" id="A0A6C0GCM5"/>
<organism evidence="2 3">
    <name type="scientific">Rhodocytophaga rosea</name>
    <dbReference type="NCBI Taxonomy" id="2704465"/>
    <lineage>
        <taxon>Bacteria</taxon>
        <taxon>Pseudomonadati</taxon>
        <taxon>Bacteroidota</taxon>
        <taxon>Cytophagia</taxon>
        <taxon>Cytophagales</taxon>
        <taxon>Rhodocytophagaceae</taxon>
        <taxon>Rhodocytophaga</taxon>
    </lineage>
</organism>
<dbReference type="GO" id="GO:0046404">
    <property type="term" value="F:ATP-dependent polydeoxyribonucleotide 5'-hydroxyl-kinase activity"/>
    <property type="evidence" value="ECO:0007669"/>
    <property type="project" value="TreeGrafter"/>
</dbReference>
<dbReference type="PANTHER" id="PTHR12083:SF9">
    <property type="entry name" value="BIFUNCTIONAL POLYNUCLEOTIDE PHOSPHATASE_KINASE"/>
    <property type="match status" value="1"/>
</dbReference>
<accession>A0A6C0GCM5</accession>
<dbReference type="Gene3D" id="3.40.50.1000">
    <property type="entry name" value="HAD superfamily/HAD-like"/>
    <property type="match status" value="1"/>
</dbReference>
<protein>
    <submittedName>
        <fullName evidence="2">AAA family ATPase</fullName>
    </submittedName>
</protein>
<dbReference type="Pfam" id="PF13671">
    <property type="entry name" value="AAA_33"/>
    <property type="match status" value="1"/>
</dbReference>
<evidence type="ECO:0000259" key="1">
    <source>
        <dbReference type="Pfam" id="PF25109"/>
    </source>
</evidence>
<dbReference type="InterPro" id="IPR036412">
    <property type="entry name" value="HAD-like_sf"/>
</dbReference>
<dbReference type="Proteomes" id="UP000480178">
    <property type="component" value="Chromosome"/>
</dbReference>
<evidence type="ECO:0000313" key="3">
    <source>
        <dbReference type="Proteomes" id="UP000480178"/>
    </source>
</evidence>
<proteinExistence type="predicted"/>
<dbReference type="GO" id="GO:0003690">
    <property type="term" value="F:double-stranded DNA binding"/>
    <property type="evidence" value="ECO:0007669"/>
    <property type="project" value="TreeGrafter"/>
</dbReference>
<dbReference type="KEGG" id="rhoz:GXP67_01435"/>
<feature type="domain" description="Polynucleotide kinase PNKP phosphatase" evidence="1">
    <location>
        <begin position="158"/>
        <end position="293"/>
    </location>
</feature>
<dbReference type="EMBL" id="CP048222">
    <property type="protein sequence ID" value="QHT65430.1"/>
    <property type="molecule type" value="Genomic_DNA"/>
</dbReference>
<keyword evidence="3" id="KW-1185">Reference proteome</keyword>
<gene>
    <name evidence="2" type="ORF">GXP67_01435</name>
</gene>
<evidence type="ECO:0000313" key="2">
    <source>
        <dbReference type="EMBL" id="QHT65430.1"/>
    </source>
</evidence>
<dbReference type="PANTHER" id="PTHR12083">
    <property type="entry name" value="BIFUNCTIONAL POLYNUCLEOTIDE PHOSPHATASE/KINASE"/>
    <property type="match status" value="1"/>
</dbReference>
<sequence>MITVTILKGIPASGKSTWARQMLDQHPGMYKRINKDDLRAMLDNAYWSKGNEAFVLKVRDYLITEALKEGKHVIVDDTNLDPKHEARIRELVSEYARENDRQIKVQVKEFNVTLEESIERDAKRPVPVGEKAIRGIHNRYVAPVGRIPFYCQQDTSLPKAIICDIDGTLALINDRNPFDASRCEQDLVNEPVLNIVNQYAKAGFVILLLSGRSSEHRIQTTNWLSAKGVSYDALFMRKQGDMRKDSIVKKELYESHIQGIYYIEFVLDDRNQVVDMWRKEIGLLCLQVYYGDF</sequence>
<dbReference type="RefSeq" id="WP_162441517.1">
    <property type="nucleotide sequence ID" value="NZ_CP048222.1"/>
</dbReference>
<dbReference type="GO" id="GO:0046403">
    <property type="term" value="F:polynucleotide 3'-phosphatase activity"/>
    <property type="evidence" value="ECO:0007669"/>
    <property type="project" value="TreeGrafter"/>
</dbReference>
<dbReference type="Pfam" id="PF25109">
    <property type="entry name" value="HAD_PNKP"/>
    <property type="match status" value="1"/>
</dbReference>
<dbReference type="InterPro" id="IPR027417">
    <property type="entry name" value="P-loop_NTPase"/>
</dbReference>
<dbReference type="InterPro" id="IPR056782">
    <property type="entry name" value="HAD_PNKP"/>
</dbReference>
<dbReference type="SUPFAM" id="SSF52540">
    <property type="entry name" value="P-loop containing nucleoside triphosphate hydrolases"/>
    <property type="match status" value="1"/>
</dbReference>